<evidence type="ECO:0000313" key="1">
    <source>
        <dbReference type="EMBL" id="MDO5987741.1"/>
    </source>
</evidence>
<sequence length="261" mass="30137">MKSYSNDSEIKASIKKNVKDHGCHISLIKSDGYNPSFGYTVGLTKQYNHPEIIVLGLDVESTHAILNSAFLDIKEGTKFITEIGYNGFLDGFEIQFVNVSGEYYSDYLGYAGWFNENSWNFKALQMVWPDKQSHFPWDSDFVEELKFRQPLLDRNLDFKFLELRSLSVFTTEDVLNGSTVTNVFHDEKGNWLFYSENGNDTNSTKIVRLEDLVKDDITLNHIYFLNYGESAFRKDKLSDWIIDSHPIRKVISDTLNNDNES</sequence>
<protein>
    <submittedName>
        <fullName evidence="1">DUF4262 domain-containing protein</fullName>
    </submittedName>
</protein>
<accession>A0ABT8X1E4</accession>
<keyword evidence="2" id="KW-1185">Reference proteome</keyword>
<reference evidence="1" key="1">
    <citation type="submission" date="2023-07" db="EMBL/GenBank/DDBJ databases">
        <title>Two novel species in the genus Flavivirga.</title>
        <authorList>
            <person name="Kwon K."/>
        </authorList>
    </citation>
    <scope>NUCLEOTIDE SEQUENCE</scope>
    <source>
        <strain evidence="1">KACC 14157</strain>
    </source>
</reference>
<dbReference type="InterPro" id="IPR025358">
    <property type="entry name" value="DUF4262"/>
</dbReference>
<dbReference type="Proteomes" id="UP001176891">
    <property type="component" value="Unassembled WGS sequence"/>
</dbReference>
<dbReference type="EMBL" id="JAUOEM010000003">
    <property type="protein sequence ID" value="MDO5987741.1"/>
    <property type="molecule type" value="Genomic_DNA"/>
</dbReference>
<dbReference type="Pfam" id="PF14081">
    <property type="entry name" value="DUF4262"/>
    <property type="match status" value="1"/>
</dbReference>
<gene>
    <name evidence="1" type="ORF">Q4Q39_10055</name>
</gene>
<organism evidence="1 2">
    <name type="scientific">Flavivirga amylovorans</name>
    <dbReference type="NCBI Taxonomy" id="870486"/>
    <lineage>
        <taxon>Bacteria</taxon>
        <taxon>Pseudomonadati</taxon>
        <taxon>Bacteroidota</taxon>
        <taxon>Flavobacteriia</taxon>
        <taxon>Flavobacteriales</taxon>
        <taxon>Flavobacteriaceae</taxon>
        <taxon>Flavivirga</taxon>
    </lineage>
</organism>
<evidence type="ECO:0000313" key="2">
    <source>
        <dbReference type="Proteomes" id="UP001176891"/>
    </source>
</evidence>
<dbReference type="RefSeq" id="WP_303282311.1">
    <property type="nucleotide sequence ID" value="NZ_BAABCZ010000011.1"/>
</dbReference>
<name>A0ABT8X1E4_9FLAO</name>
<comment type="caution">
    <text evidence="1">The sequence shown here is derived from an EMBL/GenBank/DDBJ whole genome shotgun (WGS) entry which is preliminary data.</text>
</comment>
<proteinExistence type="predicted"/>